<evidence type="ECO:0000313" key="1">
    <source>
        <dbReference type="EMBL" id="CAG8706584.1"/>
    </source>
</evidence>
<keyword evidence="2" id="KW-1185">Reference proteome</keyword>
<sequence length="108" mass="12231">MTTTKSITSNTTKNITSVTNDDSNGRFSHMPFKSNIMEESVVDTFVYKLCRQNVYKGKEGRKDSNINWRYGAKKMKELPNAGGQSELSEILSCEIMERVLGVELNKTE</sequence>
<dbReference type="EMBL" id="CAJVPM010041554">
    <property type="protein sequence ID" value="CAG8706584.1"/>
    <property type="molecule type" value="Genomic_DNA"/>
</dbReference>
<name>A0ACA9PF52_9GLOM</name>
<gene>
    <name evidence="1" type="ORF">SCALOS_LOCUS10705</name>
</gene>
<protein>
    <submittedName>
        <fullName evidence="1">9187_t:CDS:1</fullName>
    </submittedName>
</protein>
<dbReference type="Proteomes" id="UP000789860">
    <property type="component" value="Unassembled WGS sequence"/>
</dbReference>
<feature type="non-terminal residue" evidence="1">
    <location>
        <position position="108"/>
    </location>
</feature>
<proteinExistence type="predicted"/>
<comment type="caution">
    <text evidence="1">The sequence shown here is derived from an EMBL/GenBank/DDBJ whole genome shotgun (WGS) entry which is preliminary data.</text>
</comment>
<reference evidence="1" key="1">
    <citation type="submission" date="2021-06" db="EMBL/GenBank/DDBJ databases">
        <authorList>
            <person name="Kallberg Y."/>
            <person name="Tangrot J."/>
            <person name="Rosling A."/>
        </authorList>
    </citation>
    <scope>NUCLEOTIDE SEQUENCE</scope>
    <source>
        <strain evidence="1">AU212A</strain>
    </source>
</reference>
<organism evidence="1 2">
    <name type="scientific">Scutellospora calospora</name>
    <dbReference type="NCBI Taxonomy" id="85575"/>
    <lineage>
        <taxon>Eukaryota</taxon>
        <taxon>Fungi</taxon>
        <taxon>Fungi incertae sedis</taxon>
        <taxon>Mucoromycota</taxon>
        <taxon>Glomeromycotina</taxon>
        <taxon>Glomeromycetes</taxon>
        <taxon>Diversisporales</taxon>
        <taxon>Gigasporaceae</taxon>
        <taxon>Scutellospora</taxon>
    </lineage>
</organism>
<evidence type="ECO:0000313" key="2">
    <source>
        <dbReference type="Proteomes" id="UP000789860"/>
    </source>
</evidence>
<accession>A0ACA9PF52</accession>